<accession>A0A2P2J8P8</accession>
<dbReference type="EMBL" id="GGEC01009371">
    <property type="protein sequence ID" value="MBW89854.1"/>
    <property type="molecule type" value="Transcribed_RNA"/>
</dbReference>
<keyword evidence="1" id="KW-0812">Transmembrane</keyword>
<reference evidence="2" key="1">
    <citation type="submission" date="2018-02" db="EMBL/GenBank/DDBJ databases">
        <title>Rhizophora mucronata_Transcriptome.</title>
        <authorList>
            <person name="Meera S.P."/>
            <person name="Sreeshan A."/>
            <person name="Augustine A."/>
        </authorList>
    </citation>
    <scope>NUCLEOTIDE SEQUENCE</scope>
    <source>
        <tissue evidence="2">Leaf</tissue>
    </source>
</reference>
<dbReference type="AlphaFoldDB" id="A0A2P2J8P8"/>
<evidence type="ECO:0000313" key="2">
    <source>
        <dbReference type="EMBL" id="MBW89854.1"/>
    </source>
</evidence>
<evidence type="ECO:0000256" key="1">
    <source>
        <dbReference type="SAM" id="Phobius"/>
    </source>
</evidence>
<sequence length="100" mass="11239">MHVVVPTNVQMVAWGGLPSFNAFLISVAFTTAYFCFCQGCKTHEIRDTNQMNCDINALQWSHNISILGAIGLFTLTGKLSFHLETRQSETHVRLQVHQTD</sequence>
<name>A0A2P2J8P8_RHIMU</name>
<keyword evidence="1" id="KW-1133">Transmembrane helix</keyword>
<organism evidence="2">
    <name type="scientific">Rhizophora mucronata</name>
    <name type="common">Asiatic mangrove</name>
    <dbReference type="NCBI Taxonomy" id="61149"/>
    <lineage>
        <taxon>Eukaryota</taxon>
        <taxon>Viridiplantae</taxon>
        <taxon>Streptophyta</taxon>
        <taxon>Embryophyta</taxon>
        <taxon>Tracheophyta</taxon>
        <taxon>Spermatophyta</taxon>
        <taxon>Magnoliopsida</taxon>
        <taxon>eudicotyledons</taxon>
        <taxon>Gunneridae</taxon>
        <taxon>Pentapetalae</taxon>
        <taxon>rosids</taxon>
        <taxon>fabids</taxon>
        <taxon>Malpighiales</taxon>
        <taxon>Rhizophoraceae</taxon>
        <taxon>Rhizophora</taxon>
    </lineage>
</organism>
<keyword evidence="1" id="KW-0472">Membrane</keyword>
<protein>
    <submittedName>
        <fullName evidence="2">Uncharacterized protein</fullName>
    </submittedName>
</protein>
<feature type="transmembrane region" description="Helical" evidence="1">
    <location>
        <begin position="12"/>
        <end position="36"/>
    </location>
</feature>
<proteinExistence type="predicted"/>